<feature type="compositionally biased region" description="Low complexity" evidence="1">
    <location>
        <begin position="435"/>
        <end position="447"/>
    </location>
</feature>
<feature type="domain" description="Malonyl-CoA decarboxylase C-terminal" evidence="2">
    <location>
        <begin position="168"/>
        <end position="406"/>
    </location>
</feature>
<dbReference type="Proteomes" id="UP000216215">
    <property type="component" value="Unassembled WGS sequence"/>
</dbReference>
<dbReference type="InterPro" id="IPR007956">
    <property type="entry name" value="Malonyl_CoA_deC_C"/>
</dbReference>
<dbReference type="GO" id="GO:0006633">
    <property type="term" value="P:fatty acid biosynthetic process"/>
    <property type="evidence" value="ECO:0007669"/>
    <property type="project" value="InterPro"/>
</dbReference>
<dbReference type="RefSeq" id="WP_095484651.1">
    <property type="nucleotide sequence ID" value="NZ_CP088151.1"/>
</dbReference>
<dbReference type="InterPro" id="IPR038351">
    <property type="entry name" value="MCD_N_sf"/>
</dbReference>
<dbReference type="InterPro" id="IPR038917">
    <property type="entry name" value="Malonyl_CoA_deC"/>
</dbReference>
<reference evidence="5" key="1">
    <citation type="submission" date="2017-08" db="EMBL/GenBank/DDBJ databases">
        <title>Mesorhizobium wenxinae sp. nov., a novel rhizobial species isolated from root nodules of chickpea (Cicer arietinum L.).</title>
        <authorList>
            <person name="Zhang J."/>
        </authorList>
    </citation>
    <scope>NUCLEOTIDE SEQUENCE [LARGE SCALE GENOMIC DNA]</scope>
    <source>
        <strain evidence="5">USDA 3392</strain>
    </source>
</reference>
<dbReference type="Pfam" id="PF05292">
    <property type="entry name" value="MCD"/>
    <property type="match status" value="1"/>
</dbReference>
<evidence type="ECO:0000313" key="5">
    <source>
        <dbReference type="Proteomes" id="UP000216215"/>
    </source>
</evidence>
<evidence type="ECO:0000259" key="2">
    <source>
        <dbReference type="Pfam" id="PF05292"/>
    </source>
</evidence>
<dbReference type="GO" id="GO:0050080">
    <property type="term" value="F:malonyl-CoA decarboxylase activity"/>
    <property type="evidence" value="ECO:0007669"/>
    <property type="project" value="InterPro"/>
</dbReference>
<dbReference type="InterPro" id="IPR042303">
    <property type="entry name" value="Malonyl_CoA_deC_C_sf"/>
</dbReference>
<dbReference type="EMBL" id="NPKI01000015">
    <property type="protein sequence ID" value="PAQ02036.1"/>
    <property type="molecule type" value="Genomic_DNA"/>
</dbReference>
<dbReference type="PANTHER" id="PTHR28641">
    <property type="match status" value="1"/>
</dbReference>
<proteinExistence type="predicted"/>
<keyword evidence="5" id="KW-1185">Reference proteome</keyword>
<comment type="caution">
    <text evidence="4">The sequence shown here is derived from an EMBL/GenBank/DDBJ whole genome shotgun (WGS) entry which is preliminary data.</text>
</comment>
<feature type="region of interest" description="Disordered" evidence="1">
    <location>
        <begin position="435"/>
        <end position="458"/>
    </location>
</feature>
<name>A0AB36RC89_9HYPH</name>
<accession>A0AB36RC89</accession>
<feature type="domain" description="Malonyl-CoA decarboxylase N-terminal" evidence="3">
    <location>
        <begin position="82"/>
        <end position="165"/>
    </location>
</feature>
<dbReference type="Gene3D" id="1.20.140.90">
    <property type="entry name" value="Malonyl-CoA decarboxylase, oligemerization domain"/>
    <property type="match status" value="1"/>
</dbReference>
<evidence type="ECO:0000256" key="1">
    <source>
        <dbReference type="SAM" id="MobiDB-lite"/>
    </source>
</evidence>
<evidence type="ECO:0000313" key="4">
    <source>
        <dbReference type="EMBL" id="PAQ02036.1"/>
    </source>
</evidence>
<dbReference type="Pfam" id="PF17408">
    <property type="entry name" value="MCD_N"/>
    <property type="match status" value="1"/>
</dbReference>
<dbReference type="Gene3D" id="3.40.630.150">
    <property type="entry name" value="Malonyl-CoA decarboxylase, catalytic domain"/>
    <property type="match status" value="1"/>
</dbReference>
<dbReference type="PANTHER" id="PTHR28641:SF1">
    <property type="entry name" value="MALONYL-COA DECARBOXYLASE, MITOCHONDRIAL"/>
    <property type="match status" value="1"/>
</dbReference>
<sequence>MNRSPFFADLLNTIADRGRMMLNLVRGDEPVSADSLARLCTRLLSSQGEASGVAYAREILDRWRTLDADGRLAFLHVLRDRFGTDHVRLAAAVDAYRDAPDDRSALALHDAAEPARQELLRRLNLAPGGIETLVRMRQDLLARLTTSPDLAIVDADFTHLLSSWFNRGFLVLRRIDWSTPANILEKIIRYEAVHAIHTWDDLRRRIEPADRLCYAFFHPQLGDEPLIFVEVALTRAMPTTIAELLADERPLVQPRQATTAVFYSISNCQEGLRGISFGNFLIKQVVEDLRRDLPGLTDFVTLSPVPGFARWLAEQTDPSATEALDLVANEGWHADAAARDRVGQVLLPLAAQYFLEARTASGKVIDPVARFHLGNGARLERIDLFGDLSPRALRQAHGLMVNYRYKLDDIEKNHELFAARNDVAAAPAVRRLLPKAAARPAAPRLPAQPQGNEDKRDI</sequence>
<evidence type="ECO:0000259" key="3">
    <source>
        <dbReference type="Pfam" id="PF17408"/>
    </source>
</evidence>
<protein>
    <submittedName>
        <fullName evidence="4">MCD, Malonyl-CoA decarboxylase MCD</fullName>
    </submittedName>
</protein>
<dbReference type="AlphaFoldDB" id="A0AB36RC89"/>
<organism evidence="4 5">
    <name type="scientific">Mesorhizobium mediterraneum</name>
    <dbReference type="NCBI Taxonomy" id="43617"/>
    <lineage>
        <taxon>Bacteria</taxon>
        <taxon>Pseudomonadati</taxon>
        <taxon>Pseudomonadota</taxon>
        <taxon>Alphaproteobacteria</taxon>
        <taxon>Hyphomicrobiales</taxon>
        <taxon>Phyllobacteriaceae</taxon>
        <taxon>Mesorhizobium</taxon>
    </lineage>
</organism>
<gene>
    <name evidence="4" type="ORF">CIT25_11535</name>
</gene>
<dbReference type="InterPro" id="IPR035372">
    <property type="entry name" value="MCD_N"/>
</dbReference>